<dbReference type="PANTHER" id="PTHR47170:SF2">
    <property type="entry name" value="MALONYL-COA:ACP TRANSACYLASE (MAT) DOMAIN-CONTAINING PROTEIN"/>
    <property type="match status" value="1"/>
</dbReference>
<comment type="similarity">
    <text evidence="1">Belongs to the FabD family.</text>
</comment>
<proteinExistence type="inferred from homology"/>
<dbReference type="InterPro" id="IPR052760">
    <property type="entry name" value="Mitochondrial_malonyltrans"/>
</dbReference>
<keyword evidence="4" id="KW-1185">Reference proteome</keyword>
<dbReference type="STRING" id="1965070.A0A443QTQ2"/>
<dbReference type="Pfam" id="PF00698">
    <property type="entry name" value="Acyl_transf_1"/>
    <property type="match status" value="1"/>
</dbReference>
<name>A0A443QTQ2_9ACAR</name>
<dbReference type="InterPro" id="IPR001227">
    <property type="entry name" value="Ac_transferase_dom_sf"/>
</dbReference>
<dbReference type="Gene3D" id="3.30.70.250">
    <property type="entry name" value="Malonyl-CoA ACP transacylase, ACP-binding"/>
    <property type="match status" value="1"/>
</dbReference>
<dbReference type="EMBL" id="NCKU01004127">
    <property type="protein sequence ID" value="RWS06405.1"/>
    <property type="molecule type" value="Genomic_DNA"/>
</dbReference>
<dbReference type="Proteomes" id="UP000285301">
    <property type="component" value="Unassembled WGS sequence"/>
</dbReference>
<dbReference type="SUPFAM" id="SSF52151">
    <property type="entry name" value="FabD/lysophospholipase-like"/>
    <property type="match status" value="1"/>
</dbReference>
<dbReference type="OrthoDB" id="541883at2759"/>
<organism evidence="3 4">
    <name type="scientific">Dinothrombium tinctorium</name>
    <dbReference type="NCBI Taxonomy" id="1965070"/>
    <lineage>
        <taxon>Eukaryota</taxon>
        <taxon>Metazoa</taxon>
        <taxon>Ecdysozoa</taxon>
        <taxon>Arthropoda</taxon>
        <taxon>Chelicerata</taxon>
        <taxon>Arachnida</taxon>
        <taxon>Acari</taxon>
        <taxon>Acariformes</taxon>
        <taxon>Trombidiformes</taxon>
        <taxon>Prostigmata</taxon>
        <taxon>Anystina</taxon>
        <taxon>Parasitengona</taxon>
        <taxon>Trombidioidea</taxon>
        <taxon>Trombidiidae</taxon>
        <taxon>Dinothrombium</taxon>
    </lineage>
</organism>
<evidence type="ECO:0000313" key="3">
    <source>
        <dbReference type="EMBL" id="RWS06405.1"/>
    </source>
</evidence>
<dbReference type="PANTHER" id="PTHR47170">
    <property type="entry name" value="MALONYL-COA ACP TRANSACYLASE, ACP-BINDING"/>
    <property type="match status" value="1"/>
</dbReference>
<gene>
    <name evidence="3" type="ORF">B4U79_08415</name>
</gene>
<protein>
    <recommendedName>
        <fullName evidence="2">Malonyl-CoA:ACP transacylase (MAT) domain-containing protein</fullName>
    </recommendedName>
</protein>
<feature type="domain" description="Malonyl-CoA:ACP transacylase (MAT)" evidence="2">
    <location>
        <begin position="3"/>
        <end position="304"/>
    </location>
</feature>
<evidence type="ECO:0000259" key="2">
    <source>
        <dbReference type="SMART" id="SM00827"/>
    </source>
</evidence>
<dbReference type="SMART" id="SM00827">
    <property type="entry name" value="PKS_AT"/>
    <property type="match status" value="1"/>
</dbReference>
<dbReference type="InterPro" id="IPR014043">
    <property type="entry name" value="Acyl_transferase_dom"/>
</dbReference>
<accession>A0A443QTQ2</accession>
<dbReference type="AlphaFoldDB" id="A0A443QTQ2"/>
<dbReference type="PIRSF" id="PIRSF000446">
    <property type="entry name" value="Mct"/>
    <property type="match status" value="1"/>
</dbReference>
<sequence length="304" mass="33913">MIMFCGQGAQKEDMLQTLVNDPSAKEFLDVARKVTGVDILEQCKNSESLKKTSFVQIALFVGSVSKLKQIESNESQLLRNVKAVAGLSVGEFAALTYAGVLTFEDALKIVEQRGIAMQRLVDKFPTAMASVLGASTQQLSDFLTCHFPNLKISGYLADNQHTVGGEYRIIDEFIQKLNDKDVVETLNLINVRKLRVSGGFHTNFMQKAAQDIEQLIESIEFKQPKIPVIFNVTGKVENDPQVIKALLKEQLTSPLQWKQTILTAVQMGIRNFIEISPSPILSAIIRKRIQECADQKCVAQFHRI</sequence>
<evidence type="ECO:0000313" key="4">
    <source>
        <dbReference type="Proteomes" id="UP000285301"/>
    </source>
</evidence>
<dbReference type="InterPro" id="IPR016035">
    <property type="entry name" value="Acyl_Trfase/lysoPLipase"/>
</dbReference>
<dbReference type="InterPro" id="IPR024925">
    <property type="entry name" value="Malonyl_CoA-ACP_transAc"/>
</dbReference>
<reference evidence="3 4" key="1">
    <citation type="journal article" date="2018" name="Gigascience">
        <title>Genomes of trombidid mites reveal novel predicted allergens and laterally-transferred genes associated with secondary metabolism.</title>
        <authorList>
            <person name="Dong X."/>
            <person name="Chaisiri K."/>
            <person name="Xia D."/>
            <person name="Armstrong S.D."/>
            <person name="Fang Y."/>
            <person name="Donnelly M.J."/>
            <person name="Kadowaki T."/>
            <person name="McGarry J.W."/>
            <person name="Darby A.C."/>
            <person name="Makepeace B.L."/>
        </authorList>
    </citation>
    <scope>NUCLEOTIDE SEQUENCE [LARGE SCALE GENOMIC DNA]</scope>
    <source>
        <strain evidence="3">UoL-WK</strain>
    </source>
</reference>
<dbReference type="Gene3D" id="3.40.366.10">
    <property type="entry name" value="Malonyl-Coenzyme A Acyl Carrier Protein, domain 2"/>
    <property type="match status" value="1"/>
</dbReference>
<dbReference type="GO" id="GO:0016740">
    <property type="term" value="F:transferase activity"/>
    <property type="evidence" value="ECO:0007669"/>
    <property type="project" value="InterPro"/>
</dbReference>
<evidence type="ECO:0000256" key="1">
    <source>
        <dbReference type="ARBA" id="ARBA00008217"/>
    </source>
</evidence>
<comment type="caution">
    <text evidence="3">The sequence shown here is derived from an EMBL/GenBank/DDBJ whole genome shotgun (WGS) entry which is preliminary data.</text>
</comment>